<dbReference type="PANTHER" id="PTHR11046">
    <property type="entry name" value="OLIGORIBONUCLEASE, MITOCHONDRIAL"/>
    <property type="match status" value="1"/>
</dbReference>
<evidence type="ECO:0000256" key="2">
    <source>
        <dbReference type="SAM" id="MobiDB-lite"/>
    </source>
</evidence>
<dbReference type="PANTHER" id="PTHR11046:SF29">
    <property type="match status" value="1"/>
</dbReference>
<dbReference type="Proteomes" id="UP000507470">
    <property type="component" value="Unassembled WGS sequence"/>
</dbReference>
<evidence type="ECO:0000313" key="4">
    <source>
        <dbReference type="Proteomes" id="UP000507470"/>
    </source>
</evidence>
<sequence length="686" mass="76832">MTLIQGHKGNCLHQDATSKHHKHFQSFQIKTHDKKTFSLGLNEVGSSDAASIMSSFKNIISDLGQAAQNEPEIVSHLTCSIVSTMSDQGAANPLFYQQLKAFKDSLLPDIVENWKNLDNNTQAEMAKMSSFFCKMHIFVNMASEVDKCLPVFESNICNGKNTYAFEWKESGSSGITRTASKALTLHGCEKSGVGQHFRTHLKERDIDNKLITFRGHRFNHLFYAAGATYHHLNDVIDIIESLADPNDLLKSISFDVREKAFASGIRALGIIDKLITGPFWRIIETSKNILDLNPTLCHLQKKLQELSVDASPLLAVELVFEGVEVHRDSIFDSLLKDTDDPVSEMYTQMALELCAGGMLLILERQAKDQLPGGKFYEPSFRDQIHGISVPTTNTYSERDFAQLDMLVRLKPSATTVAYEAIIMWSNNKTSNWLSKLSDTDRNKVIDDAREIEGKEKEILSLKIHDSRGDGVFQTVPISRPSQPSVILLGTSNTESIDPRISPDYSVHKITAYTLDETDKELQKLESEPNIIVLHSLTNKLMNKTPNDCVDRMTRICDDIRSRFHNIKIVISLPTPRSDSEDHNSNGQLITILMKTKFRGDDSVILCNNSNLVYKGQVMSRYIAHDRFHLTPDGTAVLASNIRDCIDKALNLPPRSTQGRTGYGRGRPYTGRGGRGGRRGYGRGPRK</sequence>
<gene>
    <name evidence="3" type="ORF">MCOR_13313</name>
</gene>
<dbReference type="InterPro" id="IPR022894">
    <property type="entry name" value="Oligoribonuclease"/>
</dbReference>
<evidence type="ECO:0000256" key="1">
    <source>
        <dbReference type="ARBA" id="ARBA00022722"/>
    </source>
</evidence>
<reference evidence="3 4" key="1">
    <citation type="submission" date="2020-06" db="EMBL/GenBank/DDBJ databases">
        <authorList>
            <person name="Li R."/>
            <person name="Bekaert M."/>
        </authorList>
    </citation>
    <scope>NUCLEOTIDE SEQUENCE [LARGE SCALE GENOMIC DNA]</scope>
    <source>
        <strain evidence="4">wild</strain>
    </source>
</reference>
<accession>A0A6J8B166</accession>
<keyword evidence="4" id="KW-1185">Reference proteome</keyword>
<name>A0A6J8B166_MYTCO</name>
<dbReference type="SUPFAM" id="SSF52266">
    <property type="entry name" value="SGNH hydrolase"/>
    <property type="match status" value="1"/>
</dbReference>
<keyword evidence="1" id="KW-0378">Hydrolase</keyword>
<dbReference type="Gene3D" id="3.40.50.1110">
    <property type="entry name" value="SGNH hydrolase"/>
    <property type="match status" value="1"/>
</dbReference>
<proteinExistence type="predicted"/>
<feature type="compositionally biased region" description="Basic residues" evidence="2">
    <location>
        <begin position="674"/>
        <end position="686"/>
    </location>
</feature>
<dbReference type="AlphaFoldDB" id="A0A6J8B166"/>
<dbReference type="GO" id="GO:0000175">
    <property type="term" value="F:3'-5'-RNA exonuclease activity"/>
    <property type="evidence" value="ECO:0007669"/>
    <property type="project" value="InterPro"/>
</dbReference>
<keyword evidence="1" id="KW-0540">Nuclease</keyword>
<dbReference type="EMBL" id="CACVKT020002231">
    <property type="protein sequence ID" value="CAC5376808.1"/>
    <property type="molecule type" value="Genomic_DNA"/>
</dbReference>
<feature type="region of interest" description="Disordered" evidence="2">
    <location>
        <begin position="651"/>
        <end position="686"/>
    </location>
</feature>
<protein>
    <submittedName>
        <fullName evidence="3">Uncharacterized protein</fullName>
    </submittedName>
</protein>
<dbReference type="InterPro" id="IPR036514">
    <property type="entry name" value="SGNH_hydro_sf"/>
</dbReference>
<organism evidence="3 4">
    <name type="scientific">Mytilus coruscus</name>
    <name type="common">Sea mussel</name>
    <dbReference type="NCBI Taxonomy" id="42192"/>
    <lineage>
        <taxon>Eukaryota</taxon>
        <taxon>Metazoa</taxon>
        <taxon>Spiralia</taxon>
        <taxon>Lophotrochozoa</taxon>
        <taxon>Mollusca</taxon>
        <taxon>Bivalvia</taxon>
        <taxon>Autobranchia</taxon>
        <taxon>Pteriomorphia</taxon>
        <taxon>Mytilida</taxon>
        <taxon>Mytiloidea</taxon>
        <taxon>Mytilidae</taxon>
        <taxon>Mytilinae</taxon>
        <taxon>Mytilus</taxon>
    </lineage>
</organism>
<evidence type="ECO:0000313" key="3">
    <source>
        <dbReference type="EMBL" id="CAC5376808.1"/>
    </source>
</evidence>
<dbReference type="OrthoDB" id="10067847at2759"/>